<proteinExistence type="predicted"/>
<dbReference type="InterPro" id="IPR019251">
    <property type="entry name" value="DUF2231_TM"/>
</dbReference>
<evidence type="ECO:0000313" key="3">
    <source>
        <dbReference type="EMBL" id="SFB99627.1"/>
    </source>
</evidence>
<dbReference type="EMBL" id="FOLD01000003">
    <property type="protein sequence ID" value="SFB99627.1"/>
    <property type="molecule type" value="Genomic_DNA"/>
</dbReference>
<keyword evidence="1" id="KW-1133">Transmembrane helix</keyword>
<feature type="transmembrane region" description="Helical" evidence="1">
    <location>
        <begin position="81"/>
        <end position="100"/>
    </location>
</feature>
<dbReference type="AlphaFoldDB" id="A0A1I1FJN2"/>
<dbReference type="Pfam" id="PF09990">
    <property type="entry name" value="DUF2231"/>
    <property type="match status" value="1"/>
</dbReference>
<feature type="domain" description="DUF2231" evidence="2">
    <location>
        <begin position="8"/>
        <end position="136"/>
    </location>
</feature>
<reference evidence="4" key="1">
    <citation type="submission" date="2016-10" db="EMBL/GenBank/DDBJ databases">
        <authorList>
            <person name="Varghese N."/>
            <person name="Submissions S."/>
        </authorList>
    </citation>
    <scope>NUCLEOTIDE SEQUENCE [LARGE SCALE GENOMIC DNA]</scope>
    <source>
        <strain evidence="4">CGMCC 1.12041</strain>
    </source>
</reference>
<name>A0A1I1FJN2_9BURK</name>
<evidence type="ECO:0000313" key="4">
    <source>
        <dbReference type="Proteomes" id="UP000198639"/>
    </source>
</evidence>
<organism evidence="3 4">
    <name type="scientific">Massilia yuzhufengensis</name>
    <dbReference type="NCBI Taxonomy" id="1164594"/>
    <lineage>
        <taxon>Bacteria</taxon>
        <taxon>Pseudomonadati</taxon>
        <taxon>Pseudomonadota</taxon>
        <taxon>Betaproteobacteria</taxon>
        <taxon>Burkholderiales</taxon>
        <taxon>Oxalobacteraceae</taxon>
        <taxon>Telluria group</taxon>
        <taxon>Massilia</taxon>
    </lineage>
</organism>
<keyword evidence="1" id="KW-0472">Membrane</keyword>
<dbReference type="Proteomes" id="UP000198639">
    <property type="component" value="Unassembled WGS sequence"/>
</dbReference>
<keyword evidence="1" id="KW-0812">Transmembrane</keyword>
<feature type="transmembrane region" description="Helical" evidence="1">
    <location>
        <begin position="12"/>
        <end position="32"/>
    </location>
</feature>
<feature type="transmembrane region" description="Helical" evidence="1">
    <location>
        <begin position="44"/>
        <end position="69"/>
    </location>
</feature>
<sequence length="172" mass="17802">MQKITIAGQPLHTILMAAPAVLIPFGFILDALHSATGDEDYAKASYLSMAGGVIGALAASAAGVADYVAEPPEGEAKHEGQLHAILTGAAMLASVGNLILRRSKREHTVGALALSAIAAAGTLASTVYGKRMDGEHAEVGMHTDQDKVRIDHTNLDVEQYVTAGPSNLHAPQ</sequence>
<protein>
    <submittedName>
        <fullName evidence="3">Uncharacterized membrane protein</fullName>
    </submittedName>
</protein>
<dbReference type="RefSeq" id="WP_177207647.1">
    <property type="nucleotide sequence ID" value="NZ_FOLD01000003.1"/>
</dbReference>
<feature type="transmembrane region" description="Helical" evidence="1">
    <location>
        <begin position="109"/>
        <end position="128"/>
    </location>
</feature>
<gene>
    <name evidence="3" type="ORF">SAMN05216204_10331</name>
</gene>
<keyword evidence="4" id="KW-1185">Reference proteome</keyword>
<evidence type="ECO:0000259" key="2">
    <source>
        <dbReference type="Pfam" id="PF09990"/>
    </source>
</evidence>
<evidence type="ECO:0000256" key="1">
    <source>
        <dbReference type="SAM" id="Phobius"/>
    </source>
</evidence>
<accession>A0A1I1FJN2</accession>